<dbReference type="PANTHER" id="PTHR43181:SF1">
    <property type="entry name" value="2-C-METHYL-D-ERYTHRITOL 2,4-CYCLODIPHOSPHATE SYNTHASE, CHLOROPLASTIC"/>
    <property type="match status" value="1"/>
</dbReference>
<evidence type="ECO:0000313" key="3">
    <source>
        <dbReference type="Proteomes" id="UP000186817"/>
    </source>
</evidence>
<dbReference type="PANTHER" id="PTHR43181">
    <property type="entry name" value="2-C-METHYL-D-ERYTHRITOL 2,4-CYCLODIPHOSPHATE SYNTHASE, CHLOROPLASTIC"/>
    <property type="match status" value="1"/>
</dbReference>
<gene>
    <name evidence="2" type="primary">ISPF</name>
    <name evidence="2" type="ORF">AK812_SmicGene26167</name>
</gene>
<comment type="caution">
    <text evidence="2">The sequence shown here is derived from an EMBL/GenBank/DDBJ whole genome shotgun (WGS) entry which is preliminary data.</text>
</comment>
<feature type="domain" description="2-C-methyl-D-erythritol 2,4-cyclodiphosphate synthase" evidence="1">
    <location>
        <begin position="4"/>
        <end position="62"/>
    </location>
</feature>
<evidence type="ECO:0000259" key="1">
    <source>
        <dbReference type="Pfam" id="PF02542"/>
    </source>
</evidence>
<sequence length="72" mass="8098">MGLRGYRIGNVDVTIIAEKPRLAARKADMKDNLVRICDTIPARVNLKARTHEKMDSVGELERRSMLTLSAEC</sequence>
<dbReference type="EMBL" id="LSRX01000636">
    <property type="protein sequence ID" value="OLP92077.1"/>
    <property type="molecule type" value="Genomic_DNA"/>
</dbReference>
<protein>
    <submittedName>
        <fullName evidence="2">2-C-methyl-D-erythritol 2,4-cyclodiphosphate synthase, chloroplastic</fullName>
    </submittedName>
</protein>
<dbReference type="GO" id="GO:0008685">
    <property type="term" value="F:2-C-methyl-D-erythritol 2,4-cyclodiphosphate synthase activity"/>
    <property type="evidence" value="ECO:0007669"/>
    <property type="project" value="InterPro"/>
</dbReference>
<dbReference type="InterPro" id="IPR036571">
    <property type="entry name" value="MECDP_synthase_sf"/>
</dbReference>
<organism evidence="2 3">
    <name type="scientific">Symbiodinium microadriaticum</name>
    <name type="common">Dinoflagellate</name>
    <name type="synonym">Zooxanthella microadriatica</name>
    <dbReference type="NCBI Taxonomy" id="2951"/>
    <lineage>
        <taxon>Eukaryota</taxon>
        <taxon>Sar</taxon>
        <taxon>Alveolata</taxon>
        <taxon>Dinophyceae</taxon>
        <taxon>Suessiales</taxon>
        <taxon>Symbiodiniaceae</taxon>
        <taxon>Symbiodinium</taxon>
    </lineage>
</organism>
<dbReference type="OrthoDB" id="2015434at2759"/>
<evidence type="ECO:0000313" key="2">
    <source>
        <dbReference type="EMBL" id="OLP92077.1"/>
    </source>
</evidence>
<dbReference type="AlphaFoldDB" id="A0A1Q9DAA0"/>
<dbReference type="Gene3D" id="3.30.1330.50">
    <property type="entry name" value="2-C-methyl-D-erythritol 2,4-cyclodiphosphate synthase"/>
    <property type="match status" value="1"/>
</dbReference>
<reference evidence="2 3" key="1">
    <citation type="submission" date="2016-02" db="EMBL/GenBank/DDBJ databases">
        <title>Genome analysis of coral dinoflagellate symbionts highlights evolutionary adaptations to a symbiotic lifestyle.</title>
        <authorList>
            <person name="Aranda M."/>
            <person name="Li Y."/>
            <person name="Liew Y.J."/>
            <person name="Baumgarten S."/>
            <person name="Simakov O."/>
            <person name="Wilson M."/>
            <person name="Piel J."/>
            <person name="Ashoor H."/>
            <person name="Bougouffa S."/>
            <person name="Bajic V.B."/>
            <person name="Ryu T."/>
            <person name="Ravasi T."/>
            <person name="Bayer T."/>
            <person name="Micklem G."/>
            <person name="Kim H."/>
            <person name="Bhak J."/>
            <person name="Lajeunesse T.C."/>
            <person name="Voolstra C.R."/>
        </authorList>
    </citation>
    <scope>NUCLEOTIDE SEQUENCE [LARGE SCALE GENOMIC DNA]</scope>
    <source>
        <strain evidence="2 3">CCMP2467</strain>
    </source>
</reference>
<dbReference type="SUPFAM" id="SSF69765">
    <property type="entry name" value="IpsF-like"/>
    <property type="match status" value="1"/>
</dbReference>
<name>A0A1Q9DAA0_SYMMI</name>
<accession>A0A1Q9DAA0</accession>
<dbReference type="Pfam" id="PF02542">
    <property type="entry name" value="YgbB"/>
    <property type="match status" value="1"/>
</dbReference>
<dbReference type="GO" id="GO:0016114">
    <property type="term" value="P:terpenoid biosynthetic process"/>
    <property type="evidence" value="ECO:0007669"/>
    <property type="project" value="InterPro"/>
</dbReference>
<dbReference type="Proteomes" id="UP000186817">
    <property type="component" value="Unassembled WGS sequence"/>
</dbReference>
<keyword evidence="3" id="KW-1185">Reference proteome</keyword>
<dbReference type="InterPro" id="IPR003526">
    <property type="entry name" value="MECDP_synthase"/>
</dbReference>
<proteinExistence type="predicted"/>